<dbReference type="EMBL" id="KV454011">
    <property type="protein sequence ID" value="ODV97989.1"/>
    <property type="molecule type" value="Genomic_DNA"/>
</dbReference>
<evidence type="ECO:0000313" key="2">
    <source>
        <dbReference type="EMBL" id="ODV97989.1"/>
    </source>
</evidence>
<keyword evidence="3" id="KW-1185">Reference proteome</keyword>
<accession>A0A1E4U1X0</accession>
<protein>
    <submittedName>
        <fullName evidence="2">Uncharacterized protein</fullName>
    </submittedName>
</protein>
<feature type="compositionally biased region" description="Polar residues" evidence="1">
    <location>
        <begin position="333"/>
        <end position="343"/>
    </location>
</feature>
<organism evidence="2 3">
    <name type="scientific">Pachysolen tannophilus NRRL Y-2460</name>
    <dbReference type="NCBI Taxonomy" id="669874"/>
    <lineage>
        <taxon>Eukaryota</taxon>
        <taxon>Fungi</taxon>
        <taxon>Dikarya</taxon>
        <taxon>Ascomycota</taxon>
        <taxon>Saccharomycotina</taxon>
        <taxon>Pichiomycetes</taxon>
        <taxon>Pachysolenaceae</taxon>
        <taxon>Pachysolen</taxon>
    </lineage>
</organism>
<dbReference type="AlphaFoldDB" id="A0A1E4U1X0"/>
<sequence length="343" mass="38310">MPIFEAPAVYAWSTGITICTYMMEHLYLKDFLDFHTSDANIVPLSNPTSVYYIRRERADRQKVVNVFNGDGEKVYTIERKSPLNPVWSMYAFPSRRAVATIRAGFFLRAIDFHNKQGLQHRAITNESGLTTGRTRSFYLNDGAKYSWTRGSKFLEKIINPKGGDEEIHERLAKVKLMRQWKFDFEMVLDEAKIDREVALSTAFISMLTQWGFGDITETRGPTYIPKKTATITEEQEEENKAPAPAPVAAPVAAAATVPASESTPSNVTFVINSSEDSDVIIEGIPANKKSWTGCGKHIANVMENTSQDLWCSCRHIDDEFDTNFPPKAGTGKARSSVSSGTSL</sequence>
<feature type="region of interest" description="Disordered" evidence="1">
    <location>
        <begin position="323"/>
        <end position="343"/>
    </location>
</feature>
<dbReference type="Proteomes" id="UP000094236">
    <property type="component" value="Unassembled WGS sequence"/>
</dbReference>
<evidence type="ECO:0000256" key="1">
    <source>
        <dbReference type="SAM" id="MobiDB-lite"/>
    </source>
</evidence>
<dbReference type="OrthoDB" id="4009808at2759"/>
<evidence type="ECO:0000313" key="3">
    <source>
        <dbReference type="Proteomes" id="UP000094236"/>
    </source>
</evidence>
<gene>
    <name evidence="2" type="ORF">PACTADRAFT_481</name>
</gene>
<reference evidence="3" key="1">
    <citation type="submission" date="2016-05" db="EMBL/GenBank/DDBJ databases">
        <title>Comparative genomics of biotechnologically important yeasts.</title>
        <authorList>
            <consortium name="DOE Joint Genome Institute"/>
            <person name="Riley R."/>
            <person name="Haridas S."/>
            <person name="Wolfe K.H."/>
            <person name="Lopes M.R."/>
            <person name="Hittinger C.T."/>
            <person name="Goker M."/>
            <person name="Salamov A."/>
            <person name="Wisecaver J."/>
            <person name="Long T.M."/>
            <person name="Aerts A.L."/>
            <person name="Barry K."/>
            <person name="Choi C."/>
            <person name="Clum A."/>
            <person name="Coughlan A.Y."/>
            <person name="Deshpande S."/>
            <person name="Douglass A.P."/>
            <person name="Hanson S.J."/>
            <person name="Klenk H.-P."/>
            <person name="Labutti K."/>
            <person name="Lapidus A."/>
            <person name="Lindquist E."/>
            <person name="Lipzen A."/>
            <person name="Meier-Kolthoff J.P."/>
            <person name="Ohm R.A."/>
            <person name="Otillar R.P."/>
            <person name="Pangilinan J."/>
            <person name="Peng Y."/>
            <person name="Rokas A."/>
            <person name="Rosa C.A."/>
            <person name="Scheuner C."/>
            <person name="Sibirny A.A."/>
            <person name="Slot J.C."/>
            <person name="Stielow J.B."/>
            <person name="Sun H."/>
            <person name="Kurtzman C.P."/>
            <person name="Blackwell M."/>
            <person name="Grigoriev I.V."/>
            <person name="Jeffries T.W."/>
        </authorList>
    </citation>
    <scope>NUCLEOTIDE SEQUENCE [LARGE SCALE GENOMIC DNA]</scope>
    <source>
        <strain evidence="3">NRRL Y-2460</strain>
    </source>
</reference>
<proteinExistence type="predicted"/>
<name>A0A1E4U1X0_PACTA</name>